<feature type="region of interest" description="Disordered" evidence="1">
    <location>
        <begin position="158"/>
        <end position="249"/>
    </location>
</feature>
<keyword evidence="2" id="KW-0812">Transmembrane</keyword>
<keyword evidence="2" id="KW-1133">Transmembrane helix</keyword>
<evidence type="ECO:0000313" key="4">
    <source>
        <dbReference type="Proteomes" id="UP001596074"/>
    </source>
</evidence>
<dbReference type="RefSeq" id="WP_378280205.1">
    <property type="nucleotide sequence ID" value="NZ_JBHSON010000004.1"/>
</dbReference>
<proteinExistence type="predicted"/>
<accession>A0ABW0ZTN4</accession>
<sequence length="249" mass="25986">MIKLRHVTVAVCALCWSGSIAGLLFEEPSGETHSFLLAAAVGLLVVLRTEHGPRIRRVARAAYWQGTQDTLQRFGEAEPRPSKISHLPERGGLHPAPLPSRRFRGGAAAVTVLLAVSGVLVVMSATLADSLERATPTETAPAPDQSIITSTRVIAVTPSAPASAEPPRTTTATSASPAADSQGQSTPAPKGAPPAPKPWRTRATREAELDVRPVEEADIPTPSESQVPAPVQTPTVADTPAPDLPGPVQ</sequence>
<feature type="transmembrane region" description="Helical" evidence="2">
    <location>
        <begin position="31"/>
        <end position="47"/>
    </location>
</feature>
<evidence type="ECO:0000313" key="3">
    <source>
        <dbReference type="EMBL" id="MFC5744758.1"/>
    </source>
</evidence>
<gene>
    <name evidence="3" type="ORF">ACFPZN_03935</name>
</gene>
<keyword evidence="4" id="KW-1185">Reference proteome</keyword>
<evidence type="ECO:0000256" key="2">
    <source>
        <dbReference type="SAM" id="Phobius"/>
    </source>
</evidence>
<evidence type="ECO:0000256" key="1">
    <source>
        <dbReference type="SAM" id="MobiDB-lite"/>
    </source>
</evidence>
<feature type="compositionally biased region" description="Basic and acidic residues" evidence="1">
    <location>
        <begin position="75"/>
        <end position="92"/>
    </location>
</feature>
<protein>
    <submittedName>
        <fullName evidence="3">Uncharacterized protein</fullName>
    </submittedName>
</protein>
<name>A0ABW0ZTN4_9ACTN</name>
<dbReference type="Proteomes" id="UP001596074">
    <property type="component" value="Unassembled WGS sequence"/>
</dbReference>
<dbReference type="EMBL" id="JBHSON010000004">
    <property type="protein sequence ID" value="MFC5744758.1"/>
    <property type="molecule type" value="Genomic_DNA"/>
</dbReference>
<organism evidence="3 4">
    <name type="scientific">Actinomadura rugatobispora</name>
    <dbReference type="NCBI Taxonomy" id="1994"/>
    <lineage>
        <taxon>Bacteria</taxon>
        <taxon>Bacillati</taxon>
        <taxon>Actinomycetota</taxon>
        <taxon>Actinomycetes</taxon>
        <taxon>Streptosporangiales</taxon>
        <taxon>Thermomonosporaceae</taxon>
        <taxon>Actinomadura</taxon>
    </lineage>
</organism>
<reference evidence="4" key="1">
    <citation type="journal article" date="2019" name="Int. J. Syst. Evol. Microbiol.">
        <title>The Global Catalogue of Microorganisms (GCM) 10K type strain sequencing project: providing services to taxonomists for standard genome sequencing and annotation.</title>
        <authorList>
            <consortium name="The Broad Institute Genomics Platform"/>
            <consortium name="The Broad Institute Genome Sequencing Center for Infectious Disease"/>
            <person name="Wu L."/>
            <person name="Ma J."/>
        </authorList>
    </citation>
    <scope>NUCLEOTIDE SEQUENCE [LARGE SCALE GENOMIC DNA]</scope>
    <source>
        <strain evidence="4">KCTC 42087</strain>
    </source>
</reference>
<feature type="compositionally biased region" description="Low complexity" evidence="1">
    <location>
        <begin position="158"/>
        <end position="181"/>
    </location>
</feature>
<feature type="region of interest" description="Disordered" evidence="1">
    <location>
        <begin position="75"/>
        <end position="98"/>
    </location>
</feature>
<feature type="transmembrane region" description="Helical" evidence="2">
    <location>
        <begin position="107"/>
        <end position="128"/>
    </location>
</feature>
<feature type="compositionally biased region" description="Basic and acidic residues" evidence="1">
    <location>
        <begin position="203"/>
        <end position="215"/>
    </location>
</feature>
<comment type="caution">
    <text evidence="3">The sequence shown here is derived from an EMBL/GenBank/DDBJ whole genome shotgun (WGS) entry which is preliminary data.</text>
</comment>
<keyword evidence="2" id="KW-0472">Membrane</keyword>
<feature type="compositionally biased region" description="Polar residues" evidence="1">
    <location>
        <begin position="222"/>
        <end position="236"/>
    </location>
</feature>
<feature type="transmembrane region" description="Helical" evidence="2">
    <location>
        <begin position="7"/>
        <end position="25"/>
    </location>
</feature>